<dbReference type="Pfam" id="PF02635">
    <property type="entry name" value="DsrE"/>
    <property type="match status" value="1"/>
</dbReference>
<dbReference type="OrthoDB" id="13229at2"/>
<dbReference type="Proteomes" id="UP000219036">
    <property type="component" value="Unassembled WGS sequence"/>
</dbReference>
<dbReference type="PANTHER" id="PTHR37691:SF1">
    <property type="entry name" value="BLR3518 PROTEIN"/>
    <property type="match status" value="1"/>
</dbReference>
<dbReference type="Gene3D" id="3.40.1260.10">
    <property type="entry name" value="DsrEFH-like"/>
    <property type="match status" value="1"/>
</dbReference>
<sequence>MGRFFISIIFILFVYLPVSSEEVEKVVIDFRTGSIEKFEFYLLKGVVNNIQHYRNSLKELKVVVVVHGNGYKFFIKNLDKSPYRDDKELKKRQKEFRERLENLVKFYGVKFEICEAGLKARGISIDNLYPFVKPVYSALKGIVHWQNLGYAYMLFE</sequence>
<gene>
    <name evidence="1" type="ORF">SAMN06265182_0814</name>
</gene>
<dbReference type="SUPFAM" id="SSF75169">
    <property type="entry name" value="DsrEFH-like"/>
    <property type="match status" value="1"/>
</dbReference>
<accession>A0A285NBG8</accession>
<protein>
    <submittedName>
        <fullName evidence="1">Uncharacterized protein</fullName>
    </submittedName>
</protein>
<dbReference type="RefSeq" id="WP_096999989.1">
    <property type="nucleotide sequence ID" value="NZ_OBEI01000002.1"/>
</dbReference>
<organism evidence="1 2">
    <name type="scientific">Persephonella hydrogeniphila</name>
    <dbReference type="NCBI Taxonomy" id="198703"/>
    <lineage>
        <taxon>Bacteria</taxon>
        <taxon>Pseudomonadati</taxon>
        <taxon>Aquificota</taxon>
        <taxon>Aquificia</taxon>
        <taxon>Aquificales</taxon>
        <taxon>Hydrogenothermaceae</taxon>
        <taxon>Persephonella</taxon>
    </lineage>
</organism>
<dbReference type="AlphaFoldDB" id="A0A285NBG8"/>
<dbReference type="EMBL" id="OBEI01000002">
    <property type="protein sequence ID" value="SNZ06834.1"/>
    <property type="molecule type" value="Genomic_DNA"/>
</dbReference>
<dbReference type="PANTHER" id="PTHR37691">
    <property type="entry name" value="BLR3518 PROTEIN"/>
    <property type="match status" value="1"/>
</dbReference>
<name>A0A285NBG8_9AQUI</name>
<evidence type="ECO:0000313" key="1">
    <source>
        <dbReference type="EMBL" id="SNZ06834.1"/>
    </source>
</evidence>
<reference evidence="2" key="1">
    <citation type="submission" date="2017-09" db="EMBL/GenBank/DDBJ databases">
        <authorList>
            <person name="Varghese N."/>
            <person name="Submissions S."/>
        </authorList>
    </citation>
    <scope>NUCLEOTIDE SEQUENCE [LARGE SCALE GENOMIC DNA]</scope>
    <source>
        <strain evidence="2">DSM 15103</strain>
    </source>
</reference>
<proteinExistence type="predicted"/>
<dbReference type="InterPro" id="IPR027396">
    <property type="entry name" value="DsrEFH-like"/>
</dbReference>
<keyword evidence="2" id="KW-1185">Reference proteome</keyword>
<evidence type="ECO:0000313" key="2">
    <source>
        <dbReference type="Proteomes" id="UP000219036"/>
    </source>
</evidence>
<dbReference type="InterPro" id="IPR003787">
    <property type="entry name" value="Sulphur_relay_DsrE/F-like"/>
</dbReference>